<feature type="transmembrane region" description="Helical" evidence="12">
    <location>
        <begin position="610"/>
        <end position="629"/>
    </location>
</feature>
<dbReference type="OrthoDB" id="3584570at2"/>
<keyword evidence="8 12" id="KW-1133">Transmembrane helix</keyword>
<dbReference type="RefSeq" id="WP_104527656.1">
    <property type="nucleotide sequence ID" value="NZ_POQT01000007.1"/>
</dbReference>
<dbReference type="GO" id="GO:0052636">
    <property type="term" value="F:arabinosyltransferase activity"/>
    <property type="evidence" value="ECO:0007669"/>
    <property type="project" value="InterPro"/>
</dbReference>
<dbReference type="Proteomes" id="UP000292507">
    <property type="component" value="Unassembled WGS sequence"/>
</dbReference>
<evidence type="ECO:0000256" key="7">
    <source>
        <dbReference type="ARBA" id="ARBA00022692"/>
    </source>
</evidence>
<evidence type="ECO:0000256" key="4">
    <source>
        <dbReference type="ARBA" id="ARBA00022475"/>
    </source>
</evidence>
<dbReference type="InterPro" id="IPR007680">
    <property type="entry name" value="Arabino_trans_central"/>
</dbReference>
<evidence type="ECO:0000256" key="3">
    <source>
        <dbReference type="ARBA" id="ARBA00008195"/>
    </source>
</evidence>
<dbReference type="GO" id="GO:0071766">
    <property type="term" value="P:Actinobacterium-type cell wall biogenesis"/>
    <property type="evidence" value="ECO:0007669"/>
    <property type="project" value="InterPro"/>
</dbReference>
<evidence type="ECO:0000256" key="10">
    <source>
        <dbReference type="ARBA" id="ARBA00023316"/>
    </source>
</evidence>
<feature type="domain" description="Arabinosyltransferas concanavalin like" evidence="15">
    <location>
        <begin position="52"/>
        <end position="195"/>
    </location>
</feature>
<gene>
    <name evidence="16" type="ORF">BKA19_2807</name>
</gene>
<feature type="transmembrane region" description="Helical" evidence="12">
    <location>
        <begin position="525"/>
        <end position="542"/>
    </location>
</feature>
<evidence type="ECO:0000256" key="9">
    <source>
        <dbReference type="ARBA" id="ARBA00023136"/>
    </source>
</evidence>
<feature type="transmembrane region" description="Helical" evidence="12">
    <location>
        <begin position="357"/>
        <end position="375"/>
    </location>
</feature>
<evidence type="ECO:0000259" key="14">
    <source>
        <dbReference type="Pfam" id="PF14896"/>
    </source>
</evidence>
<comment type="function">
    <text evidence="1">Arabinosyl transferase responsible for the polymerization of arabinose into the arabinan of arabinogalactan.</text>
</comment>
<dbReference type="Pfam" id="PF14896">
    <property type="entry name" value="Arabino_trans_C"/>
    <property type="match status" value="1"/>
</dbReference>
<feature type="transmembrane region" description="Helical" evidence="12">
    <location>
        <begin position="249"/>
        <end position="268"/>
    </location>
</feature>
<evidence type="ECO:0000256" key="5">
    <source>
        <dbReference type="ARBA" id="ARBA00022676"/>
    </source>
</evidence>
<dbReference type="InterPro" id="IPR040920">
    <property type="entry name" value="Arabino_trans_N"/>
</dbReference>
<comment type="similarity">
    <text evidence="3">Belongs to the emb family.</text>
</comment>
<comment type="subcellular location">
    <subcellularLocation>
        <location evidence="2">Cell membrane</location>
        <topology evidence="2">Multi-pass membrane protein</topology>
    </subcellularLocation>
</comment>
<evidence type="ECO:0000313" key="17">
    <source>
        <dbReference type="Proteomes" id="UP000292507"/>
    </source>
</evidence>
<proteinExistence type="inferred from homology"/>
<keyword evidence="17" id="KW-1185">Reference proteome</keyword>
<feature type="transmembrane region" description="Helical" evidence="12">
    <location>
        <begin position="661"/>
        <end position="678"/>
    </location>
</feature>
<dbReference type="AlphaFoldDB" id="A0A4Q7Y7S6"/>
<feature type="transmembrane region" description="Helical" evidence="12">
    <location>
        <begin position="459"/>
        <end position="479"/>
    </location>
</feature>
<organism evidence="16 17">
    <name type="scientific">Blastococcus saxobsidens</name>
    <dbReference type="NCBI Taxonomy" id="138336"/>
    <lineage>
        <taxon>Bacteria</taxon>
        <taxon>Bacillati</taxon>
        <taxon>Actinomycetota</taxon>
        <taxon>Actinomycetes</taxon>
        <taxon>Geodermatophilales</taxon>
        <taxon>Geodermatophilaceae</taxon>
        <taxon>Blastococcus</taxon>
    </lineage>
</organism>
<dbReference type="Gene3D" id="2.60.120.940">
    <property type="entry name" value="EmbC, C-terminal domain, subdomain 2"/>
    <property type="match status" value="1"/>
</dbReference>
<dbReference type="EMBL" id="SHKV01000001">
    <property type="protein sequence ID" value="RZU33092.1"/>
    <property type="molecule type" value="Genomic_DNA"/>
</dbReference>
<dbReference type="Pfam" id="PF17689">
    <property type="entry name" value="Arabino_trans_N"/>
    <property type="match status" value="1"/>
</dbReference>
<keyword evidence="4" id="KW-1003">Cell membrane</keyword>
<dbReference type="Gene3D" id="2.60.120.610">
    <property type="entry name" value="arabinofuranosyltransferase like domain"/>
    <property type="match status" value="1"/>
</dbReference>
<evidence type="ECO:0000259" key="13">
    <source>
        <dbReference type="Pfam" id="PF04602"/>
    </source>
</evidence>
<keyword evidence="10" id="KW-0961">Cell wall biogenesis/degradation</keyword>
<dbReference type="Pfam" id="PF04602">
    <property type="entry name" value="Arabinose_trans"/>
    <property type="match status" value="1"/>
</dbReference>
<dbReference type="GO" id="GO:0071555">
    <property type="term" value="P:cell wall organization"/>
    <property type="evidence" value="ECO:0007669"/>
    <property type="project" value="UniProtKB-KW"/>
</dbReference>
<evidence type="ECO:0000256" key="1">
    <source>
        <dbReference type="ARBA" id="ARBA00003001"/>
    </source>
</evidence>
<keyword evidence="5" id="KW-0328">Glycosyltransferase</keyword>
<protein>
    <submittedName>
        <fullName evidence="16">Arabinosyltransferase C</fullName>
    </submittedName>
</protein>
<feature type="transmembrane region" description="Helical" evidence="12">
    <location>
        <begin position="554"/>
        <end position="573"/>
    </location>
</feature>
<feature type="domain" description="Arabinosyltransferase C-terminal" evidence="14">
    <location>
        <begin position="809"/>
        <end position="1028"/>
    </location>
</feature>
<evidence type="ECO:0000256" key="6">
    <source>
        <dbReference type="ARBA" id="ARBA00022679"/>
    </source>
</evidence>
<feature type="domain" description="Arabinofuranosyltransferase central" evidence="13">
    <location>
        <begin position="204"/>
        <end position="672"/>
    </location>
</feature>
<feature type="region of interest" description="Disordered" evidence="11">
    <location>
        <begin position="1"/>
        <end position="23"/>
    </location>
</feature>
<evidence type="ECO:0000313" key="16">
    <source>
        <dbReference type="EMBL" id="RZU33092.1"/>
    </source>
</evidence>
<evidence type="ECO:0000256" key="8">
    <source>
        <dbReference type="ARBA" id="ARBA00022989"/>
    </source>
</evidence>
<accession>A0A4Q7Y7S6</accession>
<keyword evidence="7 12" id="KW-0812">Transmembrane</keyword>
<sequence>MSTTLVPEAVDDGTPAAARRRPRAGTRWLAPSLGLLGVVLAVALPFAPVVVDRTEVSWPQQGAQPTSTTAFFVPYRPAELHAEVPCAAVQAAAAQADRTTLLATTVVRDGGQAAGLVIDTADGRLRVLVNGRLVSEAPVPATGCDVRVDSDDVATTLAVGSAPPTVLPGEPVPEVFAFATDLPPGDAAGTSVTARTRTWFESRPSDAKLAMIGGYVVLLAVSLALLARQDVRRVPAPARERGARSPGRALRAGLDAVVVLVLAGWAVIAPQTDDDGYASMTIRNGLESGDIGNYYHWFNASEAPFTLVQHLVQPLAAVTTAPLWLRLPSLVAGLVAWFVLSRGVLGAALPAHARRPLVRGFAALCFLAWWLPFNIGVRPEPFVALGSATVLALLLRGTAPGARRPLLLLGGAALAAGLTMSVTPSAVVALAPVLVLFPRIWGLLRAGGTPSARASWVTTVGRTALVAAAAASGLVVMFADQSWDGVAKATELHTLIGPNLHWYEELTRYGYLMSIGAQGTATKRLPVLLTLVLVVVVALLLARRVPALHGLGRPQAVTGAAALAFALLIVTPSKWSHHFGAVAGLGTAFLVVAGVLLVRVARARSGDSALVLVSALGTGLVALVAGLSFSGANSWWLYSNYGLAYRDVAVRPLGIPIDNPVTWLLVAGAVAGVAWLLARRGAGDPRAAVVAGPALLAGAAMLASVTVLLATFTAAPLRQADGGGYSLAAENVATLTGAADCGIADHIEVLRDAPGGQLPPAAEVSPDAGSTGFALGGGYPSPPPPTSGGAAPAAAWGSLLGGELGTGSLVSPWATLPAVSGLGDVAVDAVGRVNGANRLELEFGRSGTGGVVTPLARVLLGEDGVATPEWRTFAVGSDRIPADADRVRVLATDSATDAGGWLGVTGPRARTAQPMTEFLADRGPVLPDWPLSWQVPCVRDIPVLSDGLAQAPEVLLQAPPAYADLAGIAYEPSQGGSFAGASLARREVLATRLVGPGSEEWGSLAVLDYPVTRDAYDRATQRTTLWGWEGDR</sequence>
<feature type="transmembrane region" description="Helical" evidence="12">
    <location>
        <begin position="323"/>
        <end position="345"/>
    </location>
</feature>
<feature type="transmembrane region" description="Helical" evidence="12">
    <location>
        <begin position="28"/>
        <end position="51"/>
    </location>
</feature>
<comment type="caution">
    <text evidence="16">The sequence shown here is derived from an EMBL/GenBank/DDBJ whole genome shotgun (WGS) entry which is preliminary data.</text>
</comment>
<feature type="transmembrane region" description="Helical" evidence="12">
    <location>
        <begin position="690"/>
        <end position="712"/>
    </location>
</feature>
<evidence type="ECO:0000259" key="15">
    <source>
        <dbReference type="Pfam" id="PF17689"/>
    </source>
</evidence>
<feature type="transmembrane region" description="Helical" evidence="12">
    <location>
        <begin position="209"/>
        <end position="228"/>
    </location>
</feature>
<evidence type="ECO:0000256" key="2">
    <source>
        <dbReference type="ARBA" id="ARBA00004651"/>
    </source>
</evidence>
<feature type="transmembrane region" description="Helical" evidence="12">
    <location>
        <begin position="579"/>
        <end position="598"/>
    </location>
</feature>
<keyword evidence="6 16" id="KW-0808">Transferase</keyword>
<reference evidence="16 17" key="1">
    <citation type="submission" date="2019-02" db="EMBL/GenBank/DDBJ databases">
        <title>Sequencing the genomes of 1000 actinobacteria strains.</title>
        <authorList>
            <person name="Klenk H.-P."/>
        </authorList>
    </citation>
    <scope>NUCLEOTIDE SEQUENCE [LARGE SCALE GENOMIC DNA]</scope>
    <source>
        <strain evidence="16 17">DSM 44509</strain>
    </source>
</reference>
<keyword evidence="9 12" id="KW-0472">Membrane</keyword>
<dbReference type="InterPro" id="IPR042486">
    <property type="entry name" value="Arabino_trans_C_2"/>
</dbReference>
<name>A0A4Q7Y7S6_9ACTN</name>
<evidence type="ECO:0000256" key="11">
    <source>
        <dbReference type="SAM" id="MobiDB-lite"/>
    </source>
</evidence>
<dbReference type="GO" id="GO:0005886">
    <property type="term" value="C:plasma membrane"/>
    <property type="evidence" value="ECO:0007669"/>
    <property type="project" value="UniProtKB-SubCell"/>
</dbReference>
<evidence type="ECO:0000256" key="12">
    <source>
        <dbReference type="SAM" id="Phobius"/>
    </source>
</evidence>
<dbReference type="InterPro" id="IPR032731">
    <property type="entry name" value="Arabino_trans_C"/>
</dbReference>
<feature type="region of interest" description="Disordered" evidence="11">
    <location>
        <begin position="772"/>
        <end position="792"/>
    </location>
</feature>
<dbReference type="InterPro" id="IPR027451">
    <property type="entry name" value="EmbABC_dom1"/>
</dbReference>